<evidence type="ECO:0008006" key="3">
    <source>
        <dbReference type="Google" id="ProtNLM"/>
    </source>
</evidence>
<name>A0AAD7E8Y1_9AGAR</name>
<dbReference type="Pfam" id="PF13374">
    <property type="entry name" value="TPR_10"/>
    <property type="match status" value="1"/>
</dbReference>
<reference evidence="1" key="1">
    <citation type="submission" date="2023-03" db="EMBL/GenBank/DDBJ databases">
        <title>Massive genome expansion in bonnet fungi (Mycena s.s.) driven by repeated elements and novel gene families across ecological guilds.</title>
        <authorList>
            <consortium name="Lawrence Berkeley National Laboratory"/>
            <person name="Harder C.B."/>
            <person name="Miyauchi S."/>
            <person name="Viragh M."/>
            <person name="Kuo A."/>
            <person name="Thoen E."/>
            <person name="Andreopoulos B."/>
            <person name="Lu D."/>
            <person name="Skrede I."/>
            <person name="Drula E."/>
            <person name="Henrissat B."/>
            <person name="Morin E."/>
            <person name="Kohler A."/>
            <person name="Barry K."/>
            <person name="LaButti K."/>
            <person name="Morin E."/>
            <person name="Salamov A."/>
            <person name="Lipzen A."/>
            <person name="Mereny Z."/>
            <person name="Hegedus B."/>
            <person name="Baldrian P."/>
            <person name="Stursova M."/>
            <person name="Weitz H."/>
            <person name="Taylor A."/>
            <person name="Grigoriev I.V."/>
            <person name="Nagy L.G."/>
            <person name="Martin F."/>
            <person name="Kauserud H."/>
        </authorList>
    </citation>
    <scope>NUCLEOTIDE SEQUENCE</scope>
    <source>
        <strain evidence="1">CBHHK002</strain>
    </source>
</reference>
<dbReference type="EMBL" id="JARIHO010000106">
    <property type="protein sequence ID" value="KAJ7303459.1"/>
    <property type="molecule type" value="Genomic_DNA"/>
</dbReference>
<protein>
    <recommendedName>
        <fullName evidence="3">TPR-like protein</fullName>
    </recommendedName>
</protein>
<evidence type="ECO:0000313" key="1">
    <source>
        <dbReference type="EMBL" id="KAJ7303459.1"/>
    </source>
</evidence>
<gene>
    <name evidence="1" type="ORF">DFH08DRAFT_986532</name>
</gene>
<keyword evidence="2" id="KW-1185">Reference proteome</keyword>
<dbReference type="InterPro" id="IPR011990">
    <property type="entry name" value="TPR-like_helical_dom_sf"/>
</dbReference>
<proteinExistence type="predicted"/>
<sequence length="700" mass="79173">METRPVDRHTSHDLWKIEIDYKIPLDTAFSVNILRDNETTSPSLLGSASIGANQIDSGKHEQSFGLELPIAVPSLVLELTAQLTISESTTPESSRFATRLMQMFDATTRNATFDTDFLELWVIHENILLLPNTDRIRTDYLNKLGHVCWIHYQTSQLPGHLDRAISAHSDAVENGWENPLHLRDLGIALHFRFEQLGEVDDIDKALRAFKKVDELIPIHDPLKQSSVSHNLGKSFLRRFERLGRVEDVQHAVVAHERANELIPDDHPTKPVILNDLGQSLMRRFERFGNRDDIDRSIILSERSIQITPRDDPDRPWRLNGLGRCLMRWFERLGDVNINDIHSSIQLLQEAVDVASDGDPRVLDILSNLGASLTLRFIALVPNGHRNGPWVFNNLGNALYYRFEQLNYLTDLNRAVTAYWNAVKLAPKGHPGRLAWIDNLGDALRCRFERLGNLGDITDLNDSVTMLKEVVENTPPDDPERPGSLNSLANALQCRFEWFGARKDIDEAILALQEASLPDDHPRKPSWLNNLGSALLYRFERYERESDIEECLRVLTACVQSTKENDPNRCERMSNFGIALLQRCKWQGNHADLNDLTEAVSVLREAAEHMGDDHAGRLRLLNNLSNALQIRGERCDNLSDIKASIYELQKIVQLTPENHPTRPGRLGNLANALIRCFRNAAGFEFVGAVLAAGGDGDDWGE</sequence>
<accession>A0AAD7E8Y1</accession>
<evidence type="ECO:0000313" key="2">
    <source>
        <dbReference type="Proteomes" id="UP001218218"/>
    </source>
</evidence>
<dbReference type="SUPFAM" id="SSF48452">
    <property type="entry name" value="TPR-like"/>
    <property type="match status" value="2"/>
</dbReference>
<comment type="caution">
    <text evidence="1">The sequence shown here is derived from an EMBL/GenBank/DDBJ whole genome shotgun (WGS) entry which is preliminary data.</text>
</comment>
<dbReference type="AlphaFoldDB" id="A0AAD7E8Y1"/>
<dbReference type="Proteomes" id="UP001218218">
    <property type="component" value="Unassembled WGS sequence"/>
</dbReference>
<organism evidence="1 2">
    <name type="scientific">Mycena albidolilacea</name>
    <dbReference type="NCBI Taxonomy" id="1033008"/>
    <lineage>
        <taxon>Eukaryota</taxon>
        <taxon>Fungi</taxon>
        <taxon>Dikarya</taxon>
        <taxon>Basidiomycota</taxon>
        <taxon>Agaricomycotina</taxon>
        <taxon>Agaricomycetes</taxon>
        <taxon>Agaricomycetidae</taxon>
        <taxon>Agaricales</taxon>
        <taxon>Marasmiineae</taxon>
        <taxon>Mycenaceae</taxon>
        <taxon>Mycena</taxon>
    </lineage>
</organism>
<dbReference type="Gene3D" id="1.25.40.10">
    <property type="entry name" value="Tetratricopeptide repeat domain"/>
    <property type="match status" value="3"/>
</dbReference>